<reference evidence="3 4" key="1">
    <citation type="submission" date="2013-05" db="EMBL/GenBank/DDBJ databases">
        <title>Genome assembly of Chondromyces apiculatus DSM 436.</title>
        <authorList>
            <person name="Sharma G."/>
            <person name="Khatri I."/>
            <person name="Kaur C."/>
            <person name="Mayilraj S."/>
            <person name="Subramanian S."/>
        </authorList>
    </citation>
    <scope>NUCLEOTIDE SEQUENCE [LARGE SCALE GENOMIC DNA]</scope>
    <source>
        <strain evidence="3 4">DSM 436</strain>
    </source>
</reference>
<feature type="domain" description="DUF2169" evidence="2">
    <location>
        <begin position="26"/>
        <end position="302"/>
    </location>
</feature>
<dbReference type="STRING" id="1192034.CAP_8559"/>
<evidence type="ECO:0000256" key="1">
    <source>
        <dbReference type="SAM" id="MobiDB-lite"/>
    </source>
</evidence>
<feature type="compositionally biased region" description="Low complexity" evidence="1">
    <location>
        <begin position="693"/>
        <end position="703"/>
    </location>
</feature>
<name>A0A017SW54_9BACT</name>
<feature type="region of interest" description="Disordered" evidence="1">
    <location>
        <begin position="317"/>
        <end position="361"/>
    </location>
</feature>
<evidence type="ECO:0000313" key="3">
    <source>
        <dbReference type="EMBL" id="EYF01218.1"/>
    </source>
</evidence>
<evidence type="ECO:0000259" key="2">
    <source>
        <dbReference type="Pfam" id="PF09937"/>
    </source>
</evidence>
<feature type="compositionally biased region" description="Low complexity" evidence="1">
    <location>
        <begin position="325"/>
        <end position="336"/>
    </location>
</feature>
<dbReference type="InterPro" id="IPR018683">
    <property type="entry name" value="DUF2169"/>
</dbReference>
<dbReference type="RefSeq" id="WP_044249830.1">
    <property type="nucleotide sequence ID" value="NZ_ASRX01000086.1"/>
</dbReference>
<organism evidence="3 4">
    <name type="scientific">Chondromyces apiculatus DSM 436</name>
    <dbReference type="NCBI Taxonomy" id="1192034"/>
    <lineage>
        <taxon>Bacteria</taxon>
        <taxon>Pseudomonadati</taxon>
        <taxon>Myxococcota</taxon>
        <taxon>Polyangia</taxon>
        <taxon>Polyangiales</taxon>
        <taxon>Polyangiaceae</taxon>
        <taxon>Chondromyces</taxon>
    </lineage>
</organism>
<feature type="compositionally biased region" description="Low complexity" evidence="1">
    <location>
        <begin position="586"/>
        <end position="628"/>
    </location>
</feature>
<dbReference type="Pfam" id="PF09937">
    <property type="entry name" value="DUF2169"/>
    <property type="match status" value="1"/>
</dbReference>
<accession>A0A017SW54</accession>
<proteinExistence type="predicted"/>
<comment type="caution">
    <text evidence="3">The sequence shown here is derived from an EMBL/GenBank/DDBJ whole genome shotgun (WGS) entry which is preliminary data.</text>
</comment>
<dbReference type="EMBL" id="ASRX01000086">
    <property type="protein sequence ID" value="EYF01218.1"/>
    <property type="molecule type" value="Genomic_DNA"/>
</dbReference>
<gene>
    <name evidence="3" type="ORF">CAP_8559</name>
</gene>
<dbReference type="Proteomes" id="UP000019678">
    <property type="component" value="Unassembled WGS sequence"/>
</dbReference>
<sequence length="855" mass="90373">MHLTSSAAALRVASRIWPTARGGWNLTLVCKATYRLQPGESPVHDTPEPVFEDDTHWNDDPTRSLAIASDLAPFKPRADVVLVGSAHAPRGVPAASIVVRLVVSDLDKSLEAFAPRAWTQDGQLREGPRVTKVSLRYERAAGGPGSWNPVGVRADAPPDAHGQVPLPSLQPVGLHVTCREDTMDPIGFGPIAPTWPSRRDRLGRHAGTWPHDRWWEQSLPEGFDPGFFNVAPRDQQIAELHDNARLVLEHLHPDHPRLVTSLPGLRPRASAARPGRLAEEIPLRCDTLWIDTDRGLCTLVWRGRLSLSHPEEAGRIVVTAEGTGASPASSRAEPSSGTRVPAAPPSQPRQPVDPEGTLSPGLDAVLTLDLEEDDDAGRTLSLAARAAQRLAALPFLDDLPEDGRATLPMMPAPPAGQPAPSSDPRSAFQPRVDTGTLVQLDPASPVPGPGSATAPASQPRVDTGTLMHLESPLRAATPGSAALPFAQEPPPRAATPGSTALPFAQEPPPRAATPSNIALPFAVPWTPPASPTAPLTVTDRGAVDPPPESALPPDVTEEFPAFSVPLAAAPPMPFRTAASAAPSWGTPADAAPPTATPSRAALPFVATPATSSPAAAPRPEAAPLFTPAAAPPPPLSAAAPPPPPPYAVAPPPLVSAAASTDAPSSGLREPRLHLSPEPAPKPAPKPALERQPPEGQAPPGTEAAPPPAEAPASRTPADVPLERCAEISASLACRPAERATILKEHDLAPETWATVERRWVEAIRGETAQGKQALLKRFDAAYLERLEKERGPILPVEYARITVALERGQVDQVLVDLRIPKTALMRVERVWLRRMAAEPALDDGVREAVAAQREL</sequence>
<dbReference type="OrthoDB" id="5290767at2"/>
<keyword evidence="4" id="KW-1185">Reference proteome</keyword>
<protein>
    <recommendedName>
        <fullName evidence="2">DUF2169 domain-containing protein</fullName>
    </recommendedName>
</protein>
<evidence type="ECO:0000313" key="4">
    <source>
        <dbReference type="Proteomes" id="UP000019678"/>
    </source>
</evidence>
<dbReference type="AlphaFoldDB" id="A0A017SW54"/>
<feature type="region of interest" description="Disordered" evidence="1">
    <location>
        <begin position="402"/>
        <end position="459"/>
    </location>
</feature>
<dbReference type="eggNOG" id="COG5351">
    <property type="taxonomic scope" value="Bacteria"/>
</dbReference>
<feature type="compositionally biased region" description="Pro residues" evidence="1">
    <location>
        <begin position="629"/>
        <end position="653"/>
    </location>
</feature>
<feature type="region of interest" description="Disordered" evidence="1">
    <location>
        <begin position="577"/>
        <end position="716"/>
    </location>
</feature>